<dbReference type="EMBL" id="JACXVP010000003">
    <property type="protein sequence ID" value="KAG5614869.1"/>
    <property type="molecule type" value="Genomic_DNA"/>
</dbReference>
<evidence type="ECO:0000313" key="2">
    <source>
        <dbReference type="Proteomes" id="UP000824120"/>
    </source>
</evidence>
<name>A0A9J5ZRK6_SOLCO</name>
<dbReference type="OrthoDB" id="1299290at2759"/>
<sequence length="61" mass="7198">MAVFKKKNIKDVYPYCSDYYKLDALANTYAVPMEPMSDKSDWKKLSFHQDTKKFLVDQGKK</sequence>
<dbReference type="Proteomes" id="UP000824120">
    <property type="component" value="Chromosome 3"/>
</dbReference>
<organism evidence="1 2">
    <name type="scientific">Solanum commersonii</name>
    <name type="common">Commerson's wild potato</name>
    <name type="synonym">Commerson's nightshade</name>
    <dbReference type="NCBI Taxonomy" id="4109"/>
    <lineage>
        <taxon>Eukaryota</taxon>
        <taxon>Viridiplantae</taxon>
        <taxon>Streptophyta</taxon>
        <taxon>Embryophyta</taxon>
        <taxon>Tracheophyta</taxon>
        <taxon>Spermatophyta</taxon>
        <taxon>Magnoliopsida</taxon>
        <taxon>eudicotyledons</taxon>
        <taxon>Gunneridae</taxon>
        <taxon>Pentapetalae</taxon>
        <taxon>asterids</taxon>
        <taxon>lamiids</taxon>
        <taxon>Solanales</taxon>
        <taxon>Solanaceae</taxon>
        <taxon>Solanoideae</taxon>
        <taxon>Solaneae</taxon>
        <taxon>Solanum</taxon>
    </lineage>
</organism>
<accession>A0A9J5ZRK6</accession>
<comment type="caution">
    <text evidence="1">The sequence shown here is derived from an EMBL/GenBank/DDBJ whole genome shotgun (WGS) entry which is preliminary data.</text>
</comment>
<keyword evidence="2" id="KW-1185">Reference proteome</keyword>
<protein>
    <submittedName>
        <fullName evidence="1">Uncharacterized protein</fullName>
    </submittedName>
</protein>
<evidence type="ECO:0000313" key="1">
    <source>
        <dbReference type="EMBL" id="KAG5614869.1"/>
    </source>
</evidence>
<dbReference type="AlphaFoldDB" id="A0A9J5ZRK6"/>
<proteinExistence type="predicted"/>
<gene>
    <name evidence="1" type="ORF">H5410_014693</name>
</gene>
<reference evidence="1 2" key="1">
    <citation type="submission" date="2020-09" db="EMBL/GenBank/DDBJ databases">
        <title>De no assembly of potato wild relative species, Solanum commersonii.</title>
        <authorList>
            <person name="Cho K."/>
        </authorList>
    </citation>
    <scope>NUCLEOTIDE SEQUENCE [LARGE SCALE GENOMIC DNA]</scope>
    <source>
        <strain evidence="1">LZ3.2</strain>
        <tissue evidence="1">Leaf</tissue>
    </source>
</reference>